<protein>
    <submittedName>
        <fullName evidence="2">Uncharacterized protein</fullName>
    </submittedName>
</protein>
<dbReference type="Proteomes" id="UP000005522">
    <property type="component" value="Chromosome"/>
</dbReference>
<name>A0A059ZT93_ACICK</name>
<dbReference type="AlphaFoldDB" id="A0A059ZT93"/>
<feature type="compositionally biased region" description="Basic and acidic residues" evidence="1">
    <location>
        <begin position="1"/>
        <end position="30"/>
    </location>
</feature>
<gene>
    <name evidence="2" type="ORF">Acaty_c0939</name>
</gene>
<evidence type="ECO:0000256" key="1">
    <source>
        <dbReference type="SAM" id="MobiDB-lite"/>
    </source>
</evidence>
<dbReference type="KEGG" id="acz:Acaty_c0939"/>
<feature type="region of interest" description="Disordered" evidence="1">
    <location>
        <begin position="1"/>
        <end position="42"/>
    </location>
</feature>
<organism evidence="2 3">
    <name type="scientific">Acidithiobacillus caldus (strain ATCC 51756 / DSM 8584 / KU)</name>
    <dbReference type="NCBI Taxonomy" id="637389"/>
    <lineage>
        <taxon>Bacteria</taxon>
        <taxon>Pseudomonadati</taxon>
        <taxon>Pseudomonadota</taxon>
        <taxon>Acidithiobacillia</taxon>
        <taxon>Acidithiobacillales</taxon>
        <taxon>Acidithiobacillaceae</taxon>
        <taxon>Acidithiobacillus</taxon>
    </lineage>
</organism>
<proteinExistence type="predicted"/>
<evidence type="ECO:0000313" key="2">
    <source>
        <dbReference type="EMBL" id="AIA54815.1"/>
    </source>
</evidence>
<reference evidence="2 3" key="1">
    <citation type="journal article" date="2009" name="J. Bacteriol.">
        <title>Draft genome sequence of the extremely acidophilic bacterium Acidithiobacillus caldus ATCC 51756 reveals metabolic versatility in the genus Acidithiobacillus.</title>
        <authorList>
            <person name="Valdes J."/>
            <person name="Quatrini R."/>
            <person name="Hallberg K."/>
            <person name="Dopson M."/>
            <person name="Valenzuela P.D."/>
            <person name="Holmes D.S."/>
        </authorList>
    </citation>
    <scope>NUCLEOTIDE SEQUENCE [LARGE SCALE GENOMIC DNA]</scope>
    <source>
        <strain evidence="3">ATCC 51756 / DSM 8584 / KU</strain>
    </source>
</reference>
<dbReference type="EMBL" id="CP005986">
    <property type="protein sequence ID" value="AIA54815.1"/>
    <property type="molecule type" value="Genomic_DNA"/>
</dbReference>
<accession>A0A059ZT93</accession>
<evidence type="ECO:0000313" key="3">
    <source>
        <dbReference type="Proteomes" id="UP000005522"/>
    </source>
</evidence>
<sequence>MREADFHGARLQSQDERGDKTRGKILRDCPQKSTANAHRDCRRRRVGSDLGWQLPWTPYNTIVGNELKY</sequence>
<dbReference type="HOGENOM" id="CLU_2766426_0_0_6"/>